<keyword evidence="1" id="KW-0732">Signal</keyword>
<dbReference type="PROSITE" id="PS51257">
    <property type="entry name" value="PROKAR_LIPOPROTEIN"/>
    <property type="match status" value="1"/>
</dbReference>
<dbReference type="Pfam" id="PF04264">
    <property type="entry name" value="YceI"/>
    <property type="match status" value="1"/>
</dbReference>
<dbReference type="InterPro" id="IPR007372">
    <property type="entry name" value="Lipid/polyisoprenoid-bd_YceI"/>
</dbReference>
<dbReference type="Proteomes" id="UP000434044">
    <property type="component" value="Unassembled WGS sequence"/>
</dbReference>
<dbReference type="GO" id="GO:0006355">
    <property type="term" value="P:regulation of DNA-templated transcription"/>
    <property type="evidence" value="ECO:0007669"/>
    <property type="project" value="InterPro"/>
</dbReference>
<accession>A0A6N8ECV3</accession>
<dbReference type="Gene3D" id="2.40.128.110">
    <property type="entry name" value="Lipid/polyisoprenoid-binding, YceI-like"/>
    <property type="match status" value="1"/>
</dbReference>
<dbReference type="PROSITE" id="PS50045">
    <property type="entry name" value="SIGMA54_INTERACT_4"/>
    <property type="match status" value="1"/>
</dbReference>
<evidence type="ECO:0000259" key="2">
    <source>
        <dbReference type="PROSITE" id="PS50045"/>
    </source>
</evidence>
<feature type="domain" description="Sigma-54 factor interaction" evidence="2">
    <location>
        <begin position="9"/>
        <end position="115"/>
    </location>
</feature>
<name>A0A6N8ECV3_9GAMM</name>
<dbReference type="SUPFAM" id="SSF101874">
    <property type="entry name" value="YceI-like"/>
    <property type="match status" value="1"/>
</dbReference>
<reference evidence="3 4" key="1">
    <citation type="submission" date="2019-11" db="EMBL/GenBank/DDBJ databases">
        <title>Whole-genome sequence of the anaerobic purple sulfur bacterium Allochromatium palmeri DSM 15591.</title>
        <authorList>
            <person name="Kyndt J.A."/>
            <person name="Meyer T.E."/>
        </authorList>
    </citation>
    <scope>NUCLEOTIDE SEQUENCE [LARGE SCALE GENOMIC DNA]</scope>
    <source>
        <strain evidence="3 4">DSM 15591</strain>
    </source>
</reference>
<dbReference type="OrthoDB" id="273832at2"/>
<sequence>MRYWMILVPLLISACASTPPPVPAETSVPPEFPSAFYQDTKSPNRVLYRIDPHASEILIRVGRTGSLAHLGHEHVLAAQNIKGGVSIDDDPARSRADIYFALAELEFDNPALRERVGLEGQLTEDEIAGTREHLLSDVLDAKRAPWVVISATWFPGTKPKSELQVQITLNNVTQTLRVPVLFEEDAGRVQASGQFRIRQTAFGLKPYSLFGGALAVEDWLDLSFQIEALAHFHASYAK</sequence>
<feature type="signal peptide" evidence="1">
    <location>
        <begin position="1"/>
        <end position="24"/>
    </location>
</feature>
<feature type="chain" id="PRO_5026947350" evidence="1">
    <location>
        <begin position="25"/>
        <end position="238"/>
    </location>
</feature>
<protein>
    <submittedName>
        <fullName evidence="3">YceI family protein</fullName>
    </submittedName>
</protein>
<evidence type="ECO:0000313" key="3">
    <source>
        <dbReference type="EMBL" id="MTW22025.1"/>
    </source>
</evidence>
<evidence type="ECO:0000313" key="4">
    <source>
        <dbReference type="Proteomes" id="UP000434044"/>
    </source>
</evidence>
<dbReference type="EMBL" id="WNKT01000030">
    <property type="protein sequence ID" value="MTW22025.1"/>
    <property type="molecule type" value="Genomic_DNA"/>
</dbReference>
<dbReference type="AlphaFoldDB" id="A0A6N8ECV3"/>
<organism evidence="3 4">
    <name type="scientific">Allochromatium palmeri</name>
    <dbReference type="NCBI Taxonomy" id="231048"/>
    <lineage>
        <taxon>Bacteria</taxon>
        <taxon>Pseudomonadati</taxon>
        <taxon>Pseudomonadota</taxon>
        <taxon>Gammaproteobacteria</taxon>
        <taxon>Chromatiales</taxon>
        <taxon>Chromatiaceae</taxon>
        <taxon>Allochromatium</taxon>
    </lineage>
</organism>
<dbReference type="InterPro" id="IPR036761">
    <property type="entry name" value="TTHA0802/YceI-like_sf"/>
</dbReference>
<dbReference type="SMART" id="SM00867">
    <property type="entry name" value="YceI"/>
    <property type="match status" value="1"/>
</dbReference>
<evidence type="ECO:0000256" key="1">
    <source>
        <dbReference type="SAM" id="SignalP"/>
    </source>
</evidence>
<gene>
    <name evidence="3" type="ORF">GJ668_13115</name>
</gene>
<dbReference type="RefSeq" id="WP_155450600.1">
    <property type="nucleotide sequence ID" value="NZ_WNKT01000030.1"/>
</dbReference>
<proteinExistence type="predicted"/>
<dbReference type="GO" id="GO:0005524">
    <property type="term" value="F:ATP binding"/>
    <property type="evidence" value="ECO:0007669"/>
    <property type="project" value="InterPro"/>
</dbReference>
<comment type="caution">
    <text evidence="3">The sequence shown here is derived from an EMBL/GenBank/DDBJ whole genome shotgun (WGS) entry which is preliminary data.</text>
</comment>
<dbReference type="InterPro" id="IPR002078">
    <property type="entry name" value="Sigma_54_int"/>
</dbReference>
<keyword evidence="4" id="KW-1185">Reference proteome</keyword>